<feature type="signal peptide" evidence="6">
    <location>
        <begin position="1"/>
        <end position="21"/>
    </location>
</feature>
<dbReference type="Gene3D" id="3.40.190.10">
    <property type="entry name" value="Periplasmic binding protein-like II"/>
    <property type="match status" value="1"/>
</dbReference>
<evidence type="ECO:0000256" key="4">
    <source>
        <dbReference type="ARBA" id="ARBA00023139"/>
    </source>
</evidence>
<dbReference type="PANTHER" id="PTHR43649:SF33">
    <property type="entry name" value="POLYGALACTURONAN_RHAMNOGALACTURONAN-BINDING PROTEIN YTCQ"/>
    <property type="match status" value="1"/>
</dbReference>
<evidence type="ECO:0000256" key="3">
    <source>
        <dbReference type="ARBA" id="ARBA00023136"/>
    </source>
</evidence>
<keyword evidence="8" id="KW-1185">Reference proteome</keyword>
<keyword evidence="4" id="KW-0564">Palmitate</keyword>
<comment type="caution">
    <text evidence="7">The sequence shown here is derived from an EMBL/GenBank/DDBJ whole genome shotgun (WGS) entry which is preliminary data.</text>
</comment>
<name>A0ABV8GH22_9ACTN</name>
<dbReference type="InterPro" id="IPR050490">
    <property type="entry name" value="Bact_solute-bd_prot1"/>
</dbReference>
<gene>
    <name evidence="7" type="ORF">ACFOY2_32495</name>
</gene>
<dbReference type="PROSITE" id="PS51257">
    <property type="entry name" value="PROKAR_LIPOPROTEIN"/>
    <property type="match status" value="1"/>
</dbReference>
<sequence length="462" mass="48637">MKIGKLALTAVALGLTTTACGLSGGGDAGGETAMAGSCRVAKENVGPGPLKGEVKGEITFQTTSLKNEFAEVFDPIIADFQREHPGVTVKWVDDPGDSEFTPRLLANAAACTLPDVVNLNEPTAIALAKAGYLLDLDTKVPDTGKQFVPSMWSRTTFGGTSHTAMPWYGGFNVLAVNTDLMKAAGLDPANPPKDVFELFDTADKIAKVSGGKYHASVANPTERLKTDWQSLGVKFFGPDGKTLAFAADPIALKWVTRMAELYKAGALAKDTLSAEPTELSNRFAAGKLVFGDRNASFLRYVKDNAPTLYPKLGVSAAVEAKAFDVWEGQYISVSATSKNAAAAAAFATFVTNAESQLRFVKHPKVAIFPSAADALKDPFFTSQTGSDPLSVARRLGAEQAQSDPVATEEAIATRKAENAVWGAAVMKAVAAEVQLAMQGKKTPEQALKDAEKKANELVAAGG</sequence>
<dbReference type="Proteomes" id="UP001595851">
    <property type="component" value="Unassembled WGS sequence"/>
</dbReference>
<proteinExistence type="predicted"/>
<keyword evidence="2 6" id="KW-0732">Signal</keyword>
<evidence type="ECO:0000313" key="8">
    <source>
        <dbReference type="Proteomes" id="UP001595851"/>
    </source>
</evidence>
<evidence type="ECO:0000256" key="2">
    <source>
        <dbReference type="ARBA" id="ARBA00022729"/>
    </source>
</evidence>
<reference evidence="8" key="1">
    <citation type="journal article" date="2019" name="Int. J. Syst. Evol. Microbiol.">
        <title>The Global Catalogue of Microorganisms (GCM) 10K type strain sequencing project: providing services to taxonomists for standard genome sequencing and annotation.</title>
        <authorList>
            <consortium name="The Broad Institute Genomics Platform"/>
            <consortium name="The Broad Institute Genome Sequencing Center for Infectious Disease"/>
            <person name="Wu L."/>
            <person name="Ma J."/>
        </authorList>
    </citation>
    <scope>NUCLEOTIDE SEQUENCE [LARGE SCALE GENOMIC DNA]</scope>
    <source>
        <strain evidence="8">TBRC 1276</strain>
    </source>
</reference>
<keyword evidence="5" id="KW-0449">Lipoprotein</keyword>
<dbReference type="Pfam" id="PF01547">
    <property type="entry name" value="SBP_bac_1"/>
    <property type="match status" value="1"/>
</dbReference>
<dbReference type="SUPFAM" id="SSF53850">
    <property type="entry name" value="Periplasmic binding protein-like II"/>
    <property type="match status" value="1"/>
</dbReference>
<dbReference type="PANTHER" id="PTHR43649">
    <property type="entry name" value="ARABINOSE-BINDING PROTEIN-RELATED"/>
    <property type="match status" value="1"/>
</dbReference>
<dbReference type="InterPro" id="IPR006059">
    <property type="entry name" value="SBP"/>
</dbReference>
<protein>
    <submittedName>
        <fullName evidence="7">Extracellular solute-binding protein</fullName>
    </submittedName>
</protein>
<accession>A0ABV8GH22</accession>
<evidence type="ECO:0000256" key="6">
    <source>
        <dbReference type="SAM" id="SignalP"/>
    </source>
</evidence>
<keyword evidence="3" id="KW-0472">Membrane</keyword>
<evidence type="ECO:0000313" key="7">
    <source>
        <dbReference type="EMBL" id="MFC4011992.1"/>
    </source>
</evidence>
<keyword evidence="1" id="KW-1003">Cell membrane</keyword>
<feature type="chain" id="PRO_5045456011" evidence="6">
    <location>
        <begin position="22"/>
        <end position="462"/>
    </location>
</feature>
<dbReference type="RefSeq" id="WP_379531921.1">
    <property type="nucleotide sequence ID" value="NZ_JBHSBI010000019.1"/>
</dbReference>
<organism evidence="7 8">
    <name type="scientific">Nonomuraea purpurea</name>
    <dbReference type="NCBI Taxonomy" id="1849276"/>
    <lineage>
        <taxon>Bacteria</taxon>
        <taxon>Bacillati</taxon>
        <taxon>Actinomycetota</taxon>
        <taxon>Actinomycetes</taxon>
        <taxon>Streptosporangiales</taxon>
        <taxon>Streptosporangiaceae</taxon>
        <taxon>Nonomuraea</taxon>
    </lineage>
</organism>
<dbReference type="EMBL" id="JBHSBI010000019">
    <property type="protein sequence ID" value="MFC4011992.1"/>
    <property type="molecule type" value="Genomic_DNA"/>
</dbReference>
<evidence type="ECO:0000256" key="1">
    <source>
        <dbReference type="ARBA" id="ARBA00022475"/>
    </source>
</evidence>
<evidence type="ECO:0000256" key="5">
    <source>
        <dbReference type="ARBA" id="ARBA00023288"/>
    </source>
</evidence>